<gene>
    <name evidence="1" type="ORF">QJ522_07225</name>
</gene>
<dbReference type="RefSeq" id="WP_349244244.1">
    <property type="nucleotide sequence ID" value="NZ_JASCXX010000007.1"/>
</dbReference>
<name>A0AAW6TZ67_9BACT</name>
<accession>A0AAW6TZ67</accession>
<comment type="caution">
    <text evidence="1">The sequence shown here is derived from an EMBL/GenBank/DDBJ whole genome shotgun (WGS) entry which is preliminary data.</text>
</comment>
<evidence type="ECO:0000313" key="1">
    <source>
        <dbReference type="EMBL" id="MDI6448833.1"/>
    </source>
</evidence>
<keyword evidence="2" id="KW-1185">Reference proteome</keyword>
<evidence type="ECO:0000313" key="2">
    <source>
        <dbReference type="Proteomes" id="UP001431776"/>
    </source>
</evidence>
<organism evidence="1 2">
    <name type="scientific">Anaerobaca lacustris</name>
    <dbReference type="NCBI Taxonomy" id="3044600"/>
    <lineage>
        <taxon>Bacteria</taxon>
        <taxon>Pseudomonadati</taxon>
        <taxon>Planctomycetota</taxon>
        <taxon>Phycisphaerae</taxon>
        <taxon>Sedimentisphaerales</taxon>
        <taxon>Anaerobacaceae</taxon>
        <taxon>Anaerobaca</taxon>
    </lineage>
</organism>
<evidence type="ECO:0008006" key="3">
    <source>
        <dbReference type="Google" id="ProtNLM"/>
    </source>
</evidence>
<dbReference type="EMBL" id="JASCXX010000007">
    <property type="protein sequence ID" value="MDI6448833.1"/>
    <property type="molecule type" value="Genomic_DNA"/>
</dbReference>
<dbReference type="AlphaFoldDB" id="A0AAW6TZ67"/>
<dbReference type="Proteomes" id="UP001431776">
    <property type="component" value="Unassembled WGS sequence"/>
</dbReference>
<sequence>MPILKLRQDDERAEAEFELDYLTSLTTRERFELMLRKSREMALLLRRHERRRTTQVTKRT</sequence>
<protein>
    <recommendedName>
        <fullName evidence="3">50S ribosomal protein L29</fullName>
    </recommendedName>
</protein>
<proteinExistence type="predicted"/>
<reference evidence="1" key="1">
    <citation type="submission" date="2023-05" db="EMBL/GenBank/DDBJ databases">
        <title>Anaerotaeda fermentans gen. nov., sp. nov., a novel anaerobic planctomycete of the new family within the order Sedimentisphaerales isolated from Taman Peninsula, Russia.</title>
        <authorList>
            <person name="Khomyakova M.A."/>
            <person name="Merkel A.Y."/>
            <person name="Slobodkin A.I."/>
        </authorList>
    </citation>
    <scope>NUCLEOTIDE SEQUENCE</scope>
    <source>
        <strain evidence="1">M17dextr</strain>
    </source>
</reference>